<name>A0A2P7AKS3_9HYPH</name>
<sequence length="257" mass="28353">MSFDLTRRRFLIGSSVAATGLLTGCDAMVESTAVNDILQKAEGLTMGAQRLLMSQHTLAREFSEADISPVFKGNGTTQPDSEDYARMTENKFADWKLVVNGMVKTPLNLSLADLKAMPSRTQITRHDCVEGWSAIGKWMGVPLGLVLEKAGLAPGARYAVFHCADDLEQTLDGSGRYYESIDLVDAWHPQTILAYGMNGRDLEVAHGAPLRLRVERQLGYKHAKYVMGIELVDSFRNIAGGKGGFWEDRGYEWYAGI</sequence>
<proteinExistence type="predicted"/>
<dbReference type="PANTHER" id="PTHR43032:SF2">
    <property type="entry name" value="BLL0505 PROTEIN"/>
    <property type="match status" value="1"/>
</dbReference>
<dbReference type="EMBL" id="PGGN01000007">
    <property type="protein sequence ID" value="PSH54803.1"/>
    <property type="molecule type" value="Genomic_DNA"/>
</dbReference>
<keyword evidence="3" id="KW-1185">Reference proteome</keyword>
<evidence type="ECO:0000313" key="3">
    <source>
        <dbReference type="Proteomes" id="UP000241158"/>
    </source>
</evidence>
<reference evidence="3" key="1">
    <citation type="submission" date="2017-11" db="EMBL/GenBank/DDBJ databases">
        <authorList>
            <person name="Kuznetsova I."/>
            <person name="Sazanova A."/>
            <person name="Chirak E."/>
            <person name="Safronova V."/>
            <person name="Willems A."/>
        </authorList>
    </citation>
    <scope>NUCLEOTIDE SEQUENCE [LARGE SCALE GENOMIC DNA]</scope>
    <source>
        <strain evidence="3">PEPV15</strain>
    </source>
</reference>
<dbReference type="InterPro" id="IPR000572">
    <property type="entry name" value="OxRdtase_Mopterin-bd_dom"/>
</dbReference>
<evidence type="ECO:0000313" key="2">
    <source>
        <dbReference type="EMBL" id="PSH54803.1"/>
    </source>
</evidence>
<gene>
    <name evidence="2" type="ORF">CU100_24790</name>
</gene>
<evidence type="ECO:0000259" key="1">
    <source>
        <dbReference type="Pfam" id="PF00174"/>
    </source>
</evidence>
<protein>
    <submittedName>
        <fullName evidence="2">Molybdopterin-binding protein</fullName>
    </submittedName>
</protein>
<dbReference type="Gene3D" id="3.90.420.10">
    <property type="entry name" value="Oxidoreductase, molybdopterin-binding domain"/>
    <property type="match status" value="1"/>
</dbReference>
<comment type="caution">
    <text evidence="2">The sequence shown here is derived from an EMBL/GenBank/DDBJ whole genome shotgun (WGS) entry which is preliminary data.</text>
</comment>
<dbReference type="AlphaFoldDB" id="A0A2P7AKS3"/>
<feature type="domain" description="Oxidoreductase molybdopterin-binding" evidence="1">
    <location>
        <begin position="91"/>
        <end position="233"/>
    </location>
</feature>
<dbReference type="CDD" id="cd02108">
    <property type="entry name" value="bact_SO_family_Moco"/>
    <property type="match status" value="1"/>
</dbReference>
<dbReference type="Proteomes" id="UP000241158">
    <property type="component" value="Unassembled WGS sequence"/>
</dbReference>
<accession>A0A2P7AKS3</accession>
<dbReference type="SUPFAM" id="SSF56524">
    <property type="entry name" value="Oxidoreductase molybdopterin-binding domain"/>
    <property type="match status" value="1"/>
</dbReference>
<dbReference type="PROSITE" id="PS51257">
    <property type="entry name" value="PROKAR_LIPOPROTEIN"/>
    <property type="match status" value="1"/>
</dbReference>
<dbReference type="InterPro" id="IPR036374">
    <property type="entry name" value="OxRdtase_Mopterin-bd_sf"/>
</dbReference>
<organism evidence="2 3">
    <name type="scientific">Phyllobacterium endophyticum</name>
    <dbReference type="NCBI Taxonomy" id="1149773"/>
    <lineage>
        <taxon>Bacteria</taxon>
        <taxon>Pseudomonadati</taxon>
        <taxon>Pseudomonadota</taxon>
        <taxon>Alphaproteobacteria</taxon>
        <taxon>Hyphomicrobiales</taxon>
        <taxon>Phyllobacteriaceae</taxon>
        <taxon>Phyllobacterium</taxon>
    </lineage>
</organism>
<dbReference type="Pfam" id="PF00174">
    <property type="entry name" value="Oxidored_molyb"/>
    <property type="match status" value="1"/>
</dbReference>
<dbReference type="InterPro" id="IPR006311">
    <property type="entry name" value="TAT_signal"/>
</dbReference>
<dbReference type="PROSITE" id="PS51318">
    <property type="entry name" value="TAT"/>
    <property type="match status" value="1"/>
</dbReference>
<dbReference type="PANTHER" id="PTHR43032">
    <property type="entry name" value="PROTEIN-METHIONINE-SULFOXIDE REDUCTASE"/>
    <property type="match status" value="1"/>
</dbReference>
<dbReference type="RefSeq" id="WP_106719316.1">
    <property type="nucleotide sequence ID" value="NZ_JACHXT010000001.1"/>
</dbReference>
<dbReference type="OrthoDB" id="9795587at2"/>